<keyword evidence="3" id="KW-1185">Reference proteome</keyword>
<evidence type="ECO:0000259" key="1">
    <source>
        <dbReference type="PROSITE" id="PS50878"/>
    </source>
</evidence>
<proteinExistence type="predicted"/>
<dbReference type="InterPro" id="IPR043128">
    <property type="entry name" value="Rev_trsase/Diguanyl_cyclase"/>
</dbReference>
<dbReference type="PANTHER" id="PTHR33050:SF7">
    <property type="entry name" value="RIBONUCLEASE H"/>
    <property type="match status" value="1"/>
</dbReference>
<dbReference type="PROSITE" id="PS50878">
    <property type="entry name" value="RT_POL"/>
    <property type="match status" value="1"/>
</dbReference>
<sequence>METIQEVTKLIKPHNWLTSIDLSDAFLHIPVHSASRRFLRFHWNHQTYQFTTTPFGLSLVPWLFTKITKPILEWAREQNIRLSAYLDDWILIADSQFEAQQQTNRVVRKLQSLGWIINSKKSTLISTQTLEHLGYSLDANTMTAQLLGKKIRDIRRSIKQILKNPIQSARTIYSLTMRI</sequence>
<reference evidence="2 3" key="1">
    <citation type="journal article" date="2020" name="Microb. Genom.">
        <title>Genetic diversity of clinical and environmental Mucorales isolates obtained from an investigation of mucormycosis cases among solid organ transplant recipients.</title>
        <authorList>
            <person name="Nguyen M.H."/>
            <person name="Kaul D."/>
            <person name="Muto C."/>
            <person name="Cheng S.J."/>
            <person name="Richter R.A."/>
            <person name="Bruno V.M."/>
            <person name="Liu G."/>
            <person name="Beyhan S."/>
            <person name="Sundermann A.J."/>
            <person name="Mounaud S."/>
            <person name="Pasculle A.W."/>
            <person name="Nierman W.C."/>
            <person name="Driscoll E."/>
            <person name="Cumbie R."/>
            <person name="Clancy C.J."/>
            <person name="Dupont C.L."/>
        </authorList>
    </citation>
    <scope>NUCLEOTIDE SEQUENCE [LARGE SCALE GENOMIC DNA]</scope>
    <source>
        <strain evidence="2 3">GL24</strain>
    </source>
</reference>
<dbReference type="Gene3D" id="3.10.10.10">
    <property type="entry name" value="HIV Type 1 Reverse Transcriptase, subunit A, domain 1"/>
    <property type="match status" value="1"/>
</dbReference>
<dbReference type="Proteomes" id="UP000740926">
    <property type="component" value="Unassembled WGS sequence"/>
</dbReference>
<dbReference type="InterPro" id="IPR000477">
    <property type="entry name" value="RT_dom"/>
</dbReference>
<accession>A0A9P6Z063</accession>
<evidence type="ECO:0000313" key="3">
    <source>
        <dbReference type="Proteomes" id="UP000740926"/>
    </source>
</evidence>
<dbReference type="Gene3D" id="3.30.70.270">
    <property type="match status" value="1"/>
</dbReference>
<organism evidence="2 3">
    <name type="scientific">Rhizopus delemar</name>
    <dbReference type="NCBI Taxonomy" id="936053"/>
    <lineage>
        <taxon>Eukaryota</taxon>
        <taxon>Fungi</taxon>
        <taxon>Fungi incertae sedis</taxon>
        <taxon>Mucoromycota</taxon>
        <taxon>Mucoromycotina</taxon>
        <taxon>Mucoromycetes</taxon>
        <taxon>Mucorales</taxon>
        <taxon>Mucorineae</taxon>
        <taxon>Rhizopodaceae</taxon>
        <taxon>Rhizopus</taxon>
    </lineage>
</organism>
<evidence type="ECO:0000313" key="2">
    <source>
        <dbReference type="EMBL" id="KAG1567980.1"/>
    </source>
</evidence>
<dbReference type="AlphaFoldDB" id="A0A9P6Z063"/>
<dbReference type="CDD" id="cd03714">
    <property type="entry name" value="RT_DIRS1"/>
    <property type="match status" value="1"/>
</dbReference>
<name>A0A9P6Z063_9FUNG</name>
<comment type="caution">
    <text evidence="2">The sequence shown here is derived from an EMBL/GenBank/DDBJ whole genome shotgun (WGS) entry which is preliminary data.</text>
</comment>
<dbReference type="EMBL" id="JAANIU010001262">
    <property type="protein sequence ID" value="KAG1567980.1"/>
    <property type="molecule type" value="Genomic_DNA"/>
</dbReference>
<dbReference type="PANTHER" id="PTHR33050">
    <property type="entry name" value="REVERSE TRANSCRIPTASE DOMAIN-CONTAINING PROTEIN"/>
    <property type="match status" value="1"/>
</dbReference>
<gene>
    <name evidence="2" type="ORF">G6F50_007716</name>
</gene>
<dbReference type="InterPro" id="IPR052055">
    <property type="entry name" value="Hepadnavirus_pol/RT"/>
</dbReference>
<dbReference type="SUPFAM" id="SSF56672">
    <property type="entry name" value="DNA/RNA polymerases"/>
    <property type="match status" value="1"/>
</dbReference>
<feature type="domain" description="Reverse transcriptase" evidence="1">
    <location>
        <begin position="1"/>
        <end position="137"/>
    </location>
</feature>
<dbReference type="InterPro" id="IPR043502">
    <property type="entry name" value="DNA/RNA_pol_sf"/>
</dbReference>
<protein>
    <recommendedName>
        <fullName evidence="1">Reverse transcriptase domain-containing protein</fullName>
    </recommendedName>
</protein>
<dbReference type="Pfam" id="PF00078">
    <property type="entry name" value="RVT_1"/>
    <property type="match status" value="1"/>
</dbReference>